<dbReference type="EMBL" id="MN739890">
    <property type="protein sequence ID" value="QHT76176.1"/>
    <property type="molecule type" value="Genomic_DNA"/>
</dbReference>
<dbReference type="AlphaFoldDB" id="A0A6C0H7I0"/>
<name>A0A6C0H7I0_9ZZZZ</name>
<organism evidence="1">
    <name type="scientific">viral metagenome</name>
    <dbReference type="NCBI Taxonomy" id="1070528"/>
    <lineage>
        <taxon>unclassified sequences</taxon>
        <taxon>metagenomes</taxon>
        <taxon>organismal metagenomes</taxon>
    </lineage>
</organism>
<accession>A0A6C0H7I0</accession>
<evidence type="ECO:0000313" key="1">
    <source>
        <dbReference type="EMBL" id="QHT76176.1"/>
    </source>
</evidence>
<proteinExistence type="predicted"/>
<sequence>MIYTTVVLFLGIFIGQEYTIIPRISIFVISTLNYLNRIQQEQQQEQQPEYLTGKTYHIQFIKRVIESWFGTKQE</sequence>
<reference evidence="1" key="1">
    <citation type="journal article" date="2020" name="Nature">
        <title>Giant virus diversity and host interactions through global metagenomics.</title>
        <authorList>
            <person name="Schulz F."/>
            <person name="Roux S."/>
            <person name="Paez-Espino D."/>
            <person name="Jungbluth S."/>
            <person name="Walsh D.A."/>
            <person name="Denef V.J."/>
            <person name="McMahon K.D."/>
            <person name="Konstantinidis K.T."/>
            <person name="Eloe-Fadrosh E.A."/>
            <person name="Kyrpides N.C."/>
            <person name="Woyke T."/>
        </authorList>
    </citation>
    <scope>NUCLEOTIDE SEQUENCE</scope>
    <source>
        <strain evidence="1">GVMAG-M-3300023179-73</strain>
    </source>
</reference>
<protein>
    <submittedName>
        <fullName evidence="1">Uncharacterized protein</fullName>
    </submittedName>
</protein>